<dbReference type="WBParaSite" id="L893_g6306.t1">
    <property type="protein sequence ID" value="L893_g6306.t1"/>
    <property type="gene ID" value="L893_g6306"/>
</dbReference>
<dbReference type="AlphaFoldDB" id="A0A1I8AJ80"/>
<feature type="transmembrane region" description="Helical" evidence="6">
    <location>
        <begin position="30"/>
        <end position="51"/>
    </location>
</feature>
<keyword evidence="4 6" id="KW-1133">Transmembrane helix</keyword>
<feature type="chain" id="PRO_5009314792" evidence="7">
    <location>
        <begin position="20"/>
        <end position="69"/>
    </location>
</feature>
<dbReference type="Pfam" id="PF01679">
    <property type="entry name" value="Pmp3"/>
    <property type="match status" value="1"/>
</dbReference>
<comment type="similarity">
    <text evidence="2">Belongs to the UPF0057 (PMP3) family.</text>
</comment>
<evidence type="ECO:0000256" key="4">
    <source>
        <dbReference type="ARBA" id="ARBA00022989"/>
    </source>
</evidence>
<evidence type="ECO:0000256" key="1">
    <source>
        <dbReference type="ARBA" id="ARBA00004370"/>
    </source>
</evidence>
<keyword evidence="3 6" id="KW-0812">Transmembrane</keyword>
<proteinExistence type="inferred from homology"/>
<comment type="subcellular location">
    <subcellularLocation>
        <location evidence="1">Membrane</location>
    </subcellularLocation>
</comment>
<evidence type="ECO:0000313" key="8">
    <source>
        <dbReference type="Proteomes" id="UP000095287"/>
    </source>
</evidence>
<evidence type="ECO:0000313" key="9">
    <source>
        <dbReference type="WBParaSite" id="L893_g6306.t1"/>
    </source>
</evidence>
<evidence type="ECO:0000256" key="6">
    <source>
        <dbReference type="SAM" id="Phobius"/>
    </source>
</evidence>
<sequence length="69" mass="7775">MCQCILVLVAIIFPPLAVLLDRGCDIHMCINIFLTLLGFIPGVIHAIYVICCMDGPHRYPSHHHHHDCN</sequence>
<dbReference type="PANTHER" id="PTHR21659:SF42">
    <property type="entry name" value="UPF0057 MEMBRANE PROTEIN ZK632.10-RELATED"/>
    <property type="match status" value="1"/>
</dbReference>
<dbReference type="Proteomes" id="UP000095287">
    <property type="component" value="Unplaced"/>
</dbReference>
<organism evidence="8 9">
    <name type="scientific">Steinernema glaseri</name>
    <dbReference type="NCBI Taxonomy" id="37863"/>
    <lineage>
        <taxon>Eukaryota</taxon>
        <taxon>Metazoa</taxon>
        <taxon>Ecdysozoa</taxon>
        <taxon>Nematoda</taxon>
        <taxon>Chromadorea</taxon>
        <taxon>Rhabditida</taxon>
        <taxon>Tylenchina</taxon>
        <taxon>Panagrolaimomorpha</taxon>
        <taxon>Strongyloidoidea</taxon>
        <taxon>Steinernematidae</taxon>
        <taxon>Steinernema</taxon>
    </lineage>
</organism>
<evidence type="ECO:0000256" key="7">
    <source>
        <dbReference type="SAM" id="SignalP"/>
    </source>
</evidence>
<accession>A0A1I8AJ80</accession>
<dbReference type="PROSITE" id="PS01309">
    <property type="entry name" value="UPF0057"/>
    <property type="match status" value="1"/>
</dbReference>
<feature type="signal peptide" evidence="7">
    <location>
        <begin position="1"/>
        <end position="19"/>
    </location>
</feature>
<protein>
    <submittedName>
        <fullName evidence="9">UPF0057-domain-containing protein</fullName>
    </submittedName>
</protein>
<dbReference type="PANTHER" id="PTHR21659">
    <property type="entry name" value="HYDROPHOBIC PROTEIN RCI2 LOW TEMPERATURE AND SALT RESPONSIVE PROTEIN LTI6 -RELATED"/>
    <property type="match status" value="1"/>
</dbReference>
<name>A0A1I8AJ80_9BILA</name>
<dbReference type="GO" id="GO:0016020">
    <property type="term" value="C:membrane"/>
    <property type="evidence" value="ECO:0007669"/>
    <property type="project" value="UniProtKB-SubCell"/>
</dbReference>
<keyword evidence="7" id="KW-0732">Signal</keyword>
<evidence type="ECO:0000256" key="2">
    <source>
        <dbReference type="ARBA" id="ARBA00009530"/>
    </source>
</evidence>
<keyword evidence="8" id="KW-1185">Reference proteome</keyword>
<evidence type="ECO:0000256" key="5">
    <source>
        <dbReference type="ARBA" id="ARBA00023136"/>
    </source>
</evidence>
<reference evidence="9" key="1">
    <citation type="submission" date="2016-11" db="UniProtKB">
        <authorList>
            <consortium name="WormBaseParasite"/>
        </authorList>
    </citation>
    <scope>IDENTIFICATION</scope>
</reference>
<evidence type="ECO:0000256" key="3">
    <source>
        <dbReference type="ARBA" id="ARBA00022692"/>
    </source>
</evidence>
<dbReference type="InterPro" id="IPR000612">
    <property type="entry name" value="PMP3"/>
</dbReference>
<keyword evidence="5 6" id="KW-0472">Membrane</keyword>